<keyword evidence="1" id="KW-0805">Transcription regulation</keyword>
<evidence type="ECO:0000259" key="4">
    <source>
        <dbReference type="PROSITE" id="PS50932"/>
    </source>
</evidence>
<dbReference type="Pfam" id="PF13377">
    <property type="entry name" value="Peripla_BP_3"/>
    <property type="match status" value="1"/>
</dbReference>
<sequence>MPSKTPAPNGPVRLRDVAELAGVATGTVSNTINHPERVHPRTRKVVEDAIRTLGFVPNQQARVLTGAASSVIGLVVLDVESPFYMETAHALERAVRESDHVVMLCNSEGDLERESALLTMLAAQRVRGALLAPATPDPNSDRYVHLPGDLPVVLLDFDGGDQHCSVTVDNFSGGALAVRHLLELGHRRIAFLGGSPDLRQFAQRAAGARHAMTELGLDPDEHLTEISVSGIGIRDGQRAAELLLEAGTPDAIFCGNDMLAFGAYRALAGAGLSVPDDIALVGYDDIEFARDWVVPMTSIRQPIDELGQIAARLLLEHSAGDPAHTHRRVVLEPELVVRRSSDRRIDLRR</sequence>
<reference evidence="5 6" key="1">
    <citation type="submission" date="2024-02" db="EMBL/GenBank/DDBJ databases">
        <authorList>
            <person name="Saticioglu I.B."/>
        </authorList>
    </citation>
    <scope>NUCLEOTIDE SEQUENCE [LARGE SCALE GENOMIC DNA]</scope>
    <source>
        <strain evidence="5 6">Mu-80</strain>
    </source>
</reference>
<evidence type="ECO:0000256" key="3">
    <source>
        <dbReference type="ARBA" id="ARBA00023163"/>
    </source>
</evidence>
<keyword evidence="6" id="KW-1185">Reference proteome</keyword>
<dbReference type="GO" id="GO:0003677">
    <property type="term" value="F:DNA binding"/>
    <property type="evidence" value="ECO:0007669"/>
    <property type="project" value="UniProtKB-KW"/>
</dbReference>
<dbReference type="InterPro" id="IPR000843">
    <property type="entry name" value="HTH_LacI"/>
</dbReference>
<dbReference type="InterPro" id="IPR046335">
    <property type="entry name" value="LacI/GalR-like_sensor"/>
</dbReference>
<protein>
    <submittedName>
        <fullName evidence="5">LacI family DNA-binding transcriptional regulator</fullName>
    </submittedName>
</protein>
<dbReference type="Proteomes" id="UP001371224">
    <property type="component" value="Unassembled WGS sequence"/>
</dbReference>
<comment type="caution">
    <text evidence="5">The sequence shown here is derived from an EMBL/GenBank/DDBJ whole genome shotgun (WGS) entry which is preliminary data.</text>
</comment>
<evidence type="ECO:0000256" key="2">
    <source>
        <dbReference type="ARBA" id="ARBA00023125"/>
    </source>
</evidence>
<dbReference type="PANTHER" id="PTHR30146">
    <property type="entry name" value="LACI-RELATED TRANSCRIPTIONAL REPRESSOR"/>
    <property type="match status" value="1"/>
</dbReference>
<dbReference type="Gene3D" id="1.10.260.40">
    <property type="entry name" value="lambda repressor-like DNA-binding domains"/>
    <property type="match status" value="1"/>
</dbReference>
<dbReference type="InterPro" id="IPR010982">
    <property type="entry name" value="Lambda_DNA-bd_dom_sf"/>
</dbReference>
<organism evidence="5 6">
    <name type="scientific">Microbacterium bandirmense</name>
    <dbReference type="NCBI Taxonomy" id="3122050"/>
    <lineage>
        <taxon>Bacteria</taxon>
        <taxon>Bacillati</taxon>
        <taxon>Actinomycetota</taxon>
        <taxon>Actinomycetes</taxon>
        <taxon>Micrococcales</taxon>
        <taxon>Microbacteriaceae</taxon>
        <taxon>Microbacterium</taxon>
    </lineage>
</organism>
<gene>
    <name evidence="5" type="ORF">WDU99_06800</name>
</gene>
<name>A0ABU8LBD5_9MICO</name>
<evidence type="ECO:0000313" key="6">
    <source>
        <dbReference type="Proteomes" id="UP001371224"/>
    </source>
</evidence>
<dbReference type="CDD" id="cd01392">
    <property type="entry name" value="HTH_LacI"/>
    <property type="match status" value="1"/>
</dbReference>
<evidence type="ECO:0000256" key="1">
    <source>
        <dbReference type="ARBA" id="ARBA00023015"/>
    </source>
</evidence>
<feature type="domain" description="HTH lacI-type" evidence="4">
    <location>
        <begin position="12"/>
        <end position="66"/>
    </location>
</feature>
<dbReference type="RefSeq" id="WP_337331693.1">
    <property type="nucleotide sequence ID" value="NZ_JBBDGM010000005.1"/>
</dbReference>
<dbReference type="Pfam" id="PF00356">
    <property type="entry name" value="LacI"/>
    <property type="match status" value="1"/>
</dbReference>
<dbReference type="CDD" id="cd06293">
    <property type="entry name" value="PBP1_LacI-like"/>
    <property type="match status" value="1"/>
</dbReference>
<dbReference type="PANTHER" id="PTHR30146:SF109">
    <property type="entry name" value="HTH-TYPE TRANSCRIPTIONAL REGULATOR GALS"/>
    <property type="match status" value="1"/>
</dbReference>
<dbReference type="InterPro" id="IPR028082">
    <property type="entry name" value="Peripla_BP_I"/>
</dbReference>
<dbReference type="PROSITE" id="PS50932">
    <property type="entry name" value="HTH_LACI_2"/>
    <property type="match status" value="1"/>
</dbReference>
<accession>A0ABU8LBD5</accession>
<dbReference type="SUPFAM" id="SSF47413">
    <property type="entry name" value="lambda repressor-like DNA-binding domains"/>
    <property type="match status" value="1"/>
</dbReference>
<dbReference type="Gene3D" id="3.40.50.2300">
    <property type="match status" value="2"/>
</dbReference>
<evidence type="ECO:0000313" key="5">
    <source>
        <dbReference type="EMBL" id="MEJ1088023.1"/>
    </source>
</evidence>
<dbReference type="SUPFAM" id="SSF53822">
    <property type="entry name" value="Periplasmic binding protein-like I"/>
    <property type="match status" value="1"/>
</dbReference>
<keyword evidence="3" id="KW-0804">Transcription</keyword>
<keyword evidence="2 5" id="KW-0238">DNA-binding</keyword>
<dbReference type="SMART" id="SM00354">
    <property type="entry name" value="HTH_LACI"/>
    <property type="match status" value="1"/>
</dbReference>
<proteinExistence type="predicted"/>
<dbReference type="EMBL" id="JBBDGM010000005">
    <property type="protein sequence ID" value="MEJ1088023.1"/>
    <property type="molecule type" value="Genomic_DNA"/>
</dbReference>